<comment type="caution">
    <text evidence="2">The sequence shown here is derived from an EMBL/GenBank/DDBJ whole genome shotgun (WGS) entry which is preliminary data.</text>
</comment>
<dbReference type="Proteomes" id="UP000315295">
    <property type="component" value="Unassembled WGS sequence"/>
</dbReference>
<evidence type="ECO:0000313" key="3">
    <source>
        <dbReference type="Proteomes" id="UP000315295"/>
    </source>
</evidence>
<accession>A0A540LBZ0</accession>
<feature type="signal peptide" evidence="1">
    <location>
        <begin position="1"/>
        <end position="16"/>
    </location>
</feature>
<keyword evidence="1" id="KW-0732">Signal</keyword>
<sequence>MLCFLSFFLSSSKSYSLPPSSPVLLVNFFMDGIGLGGIFHSGFQVLSKLVVGGLRTSAVLTYLNNSRTFLILYN</sequence>
<gene>
    <name evidence="2" type="ORF">C1H46_030445</name>
</gene>
<dbReference type="AlphaFoldDB" id="A0A540LBZ0"/>
<feature type="chain" id="PRO_5021882662" evidence="1">
    <location>
        <begin position="17"/>
        <end position="74"/>
    </location>
</feature>
<protein>
    <submittedName>
        <fullName evidence="2">Uncharacterized protein</fullName>
    </submittedName>
</protein>
<evidence type="ECO:0000256" key="1">
    <source>
        <dbReference type="SAM" id="SignalP"/>
    </source>
</evidence>
<evidence type="ECO:0000313" key="2">
    <source>
        <dbReference type="EMBL" id="TQD83995.1"/>
    </source>
</evidence>
<reference evidence="2 3" key="1">
    <citation type="journal article" date="2019" name="G3 (Bethesda)">
        <title>Sequencing of a Wild Apple (Malus baccata) Genome Unravels the Differences Between Cultivated and Wild Apple Species Regarding Disease Resistance and Cold Tolerance.</title>
        <authorList>
            <person name="Chen X."/>
        </authorList>
    </citation>
    <scope>NUCLEOTIDE SEQUENCE [LARGE SCALE GENOMIC DNA]</scope>
    <source>
        <strain evidence="3">cv. Shandingzi</strain>
        <tissue evidence="2">Leaves</tissue>
    </source>
</reference>
<organism evidence="2 3">
    <name type="scientific">Malus baccata</name>
    <name type="common">Siberian crab apple</name>
    <name type="synonym">Pyrus baccata</name>
    <dbReference type="NCBI Taxonomy" id="106549"/>
    <lineage>
        <taxon>Eukaryota</taxon>
        <taxon>Viridiplantae</taxon>
        <taxon>Streptophyta</taxon>
        <taxon>Embryophyta</taxon>
        <taxon>Tracheophyta</taxon>
        <taxon>Spermatophyta</taxon>
        <taxon>Magnoliopsida</taxon>
        <taxon>eudicotyledons</taxon>
        <taxon>Gunneridae</taxon>
        <taxon>Pentapetalae</taxon>
        <taxon>rosids</taxon>
        <taxon>fabids</taxon>
        <taxon>Rosales</taxon>
        <taxon>Rosaceae</taxon>
        <taxon>Amygdaloideae</taxon>
        <taxon>Maleae</taxon>
        <taxon>Malus</taxon>
    </lineage>
</organism>
<name>A0A540LBZ0_MALBA</name>
<dbReference type="EMBL" id="VIEB01000656">
    <property type="protein sequence ID" value="TQD83995.1"/>
    <property type="molecule type" value="Genomic_DNA"/>
</dbReference>
<keyword evidence="3" id="KW-1185">Reference proteome</keyword>
<proteinExistence type="predicted"/>